<dbReference type="AlphaFoldDB" id="A0A5B7J2R4"/>
<protein>
    <submittedName>
        <fullName evidence="2">Uncharacterized protein</fullName>
    </submittedName>
</protein>
<feature type="region of interest" description="Disordered" evidence="1">
    <location>
        <begin position="1"/>
        <end position="24"/>
    </location>
</feature>
<evidence type="ECO:0000313" key="3">
    <source>
        <dbReference type="Proteomes" id="UP000324222"/>
    </source>
</evidence>
<organism evidence="2 3">
    <name type="scientific">Portunus trituberculatus</name>
    <name type="common">Swimming crab</name>
    <name type="synonym">Neptunus trituberculatus</name>
    <dbReference type="NCBI Taxonomy" id="210409"/>
    <lineage>
        <taxon>Eukaryota</taxon>
        <taxon>Metazoa</taxon>
        <taxon>Ecdysozoa</taxon>
        <taxon>Arthropoda</taxon>
        <taxon>Crustacea</taxon>
        <taxon>Multicrustacea</taxon>
        <taxon>Malacostraca</taxon>
        <taxon>Eumalacostraca</taxon>
        <taxon>Eucarida</taxon>
        <taxon>Decapoda</taxon>
        <taxon>Pleocyemata</taxon>
        <taxon>Brachyura</taxon>
        <taxon>Eubrachyura</taxon>
        <taxon>Portunoidea</taxon>
        <taxon>Portunidae</taxon>
        <taxon>Portuninae</taxon>
        <taxon>Portunus</taxon>
    </lineage>
</organism>
<keyword evidence="3" id="KW-1185">Reference proteome</keyword>
<evidence type="ECO:0000256" key="1">
    <source>
        <dbReference type="SAM" id="MobiDB-lite"/>
    </source>
</evidence>
<evidence type="ECO:0000313" key="2">
    <source>
        <dbReference type="EMBL" id="MPC90462.1"/>
    </source>
</evidence>
<reference evidence="2 3" key="1">
    <citation type="submission" date="2019-05" db="EMBL/GenBank/DDBJ databases">
        <title>Another draft genome of Portunus trituberculatus and its Hox gene families provides insights of decapod evolution.</title>
        <authorList>
            <person name="Jeong J.-H."/>
            <person name="Song I."/>
            <person name="Kim S."/>
            <person name="Choi T."/>
            <person name="Kim D."/>
            <person name="Ryu S."/>
            <person name="Kim W."/>
        </authorList>
    </citation>
    <scope>NUCLEOTIDE SEQUENCE [LARGE SCALE GENOMIC DNA]</scope>
    <source>
        <tissue evidence="2">Muscle</tissue>
    </source>
</reference>
<proteinExistence type="predicted"/>
<name>A0A5B7J2R4_PORTR</name>
<sequence>MTAQRGSFLRRQSAAQPRSSWGRGYQRRGLAGFVYPCETLAKVSSRSPANTQCRGLDHGTAMNARLGPVGQCGGVDHWGRVQVGSVAA</sequence>
<dbReference type="EMBL" id="VSRR010084457">
    <property type="protein sequence ID" value="MPC90462.1"/>
    <property type="molecule type" value="Genomic_DNA"/>
</dbReference>
<comment type="caution">
    <text evidence="2">The sequence shown here is derived from an EMBL/GenBank/DDBJ whole genome shotgun (WGS) entry which is preliminary data.</text>
</comment>
<gene>
    <name evidence="2" type="ORF">E2C01_085450</name>
</gene>
<dbReference type="Proteomes" id="UP000324222">
    <property type="component" value="Unassembled WGS sequence"/>
</dbReference>
<accession>A0A5B7J2R4</accession>